<name>A0A0B6Z4L5_9EUPU</name>
<dbReference type="Gene3D" id="1.25.40.10">
    <property type="entry name" value="Tetratricopeptide repeat domain"/>
    <property type="match status" value="1"/>
</dbReference>
<evidence type="ECO:0000256" key="1">
    <source>
        <dbReference type="ARBA" id="ARBA00022803"/>
    </source>
</evidence>
<dbReference type="PANTHER" id="PTHR12558:SF10">
    <property type="entry name" value="CELL DIVISION CYCLE PROTEIN 23 HOMOLOG"/>
    <property type="match status" value="1"/>
</dbReference>
<dbReference type="PANTHER" id="PTHR12558">
    <property type="entry name" value="CELL DIVISION CYCLE 16,23,27"/>
    <property type="match status" value="1"/>
</dbReference>
<evidence type="ECO:0000313" key="2">
    <source>
        <dbReference type="EMBL" id="CEK63458.1"/>
    </source>
</evidence>
<reference evidence="2" key="1">
    <citation type="submission" date="2014-12" db="EMBL/GenBank/DDBJ databases">
        <title>Insight into the proteome of Arion vulgaris.</title>
        <authorList>
            <person name="Aradska J."/>
            <person name="Bulat T."/>
            <person name="Smidak R."/>
            <person name="Sarate P."/>
            <person name="Gangsoo J."/>
            <person name="Sialana F."/>
            <person name="Bilban M."/>
            <person name="Lubec G."/>
        </authorList>
    </citation>
    <scope>NUCLEOTIDE SEQUENCE</scope>
    <source>
        <tissue evidence="2">Skin</tissue>
    </source>
</reference>
<accession>A0A0B6Z4L5</accession>
<dbReference type="AlphaFoldDB" id="A0A0B6Z4L5"/>
<dbReference type="GO" id="GO:0005680">
    <property type="term" value="C:anaphase-promoting complex"/>
    <property type="evidence" value="ECO:0007669"/>
    <property type="project" value="TreeGrafter"/>
</dbReference>
<sequence>MPSYALYYYRTAQTLKPNDSRMVIALGECCQKVNRLQEAKKCFWKAHCLGDAEEIALLKLANLYSMLEEKDQACEAFTEYINQANRMLVHNHEDMSRAYLYLANYHIDNKNWHKAYTAAQKCTEFTETREEAKGLLRIIQTRRGQDVVGSSLEMNIDDSMDSIAQTDQLNTGLTRTYDMVTPVNLKFTP</sequence>
<dbReference type="GO" id="GO:0016567">
    <property type="term" value="P:protein ubiquitination"/>
    <property type="evidence" value="ECO:0007669"/>
    <property type="project" value="TreeGrafter"/>
</dbReference>
<organism evidence="2">
    <name type="scientific">Arion vulgaris</name>
    <dbReference type="NCBI Taxonomy" id="1028688"/>
    <lineage>
        <taxon>Eukaryota</taxon>
        <taxon>Metazoa</taxon>
        <taxon>Spiralia</taxon>
        <taxon>Lophotrochozoa</taxon>
        <taxon>Mollusca</taxon>
        <taxon>Gastropoda</taxon>
        <taxon>Heterobranchia</taxon>
        <taxon>Euthyneura</taxon>
        <taxon>Panpulmonata</taxon>
        <taxon>Eupulmonata</taxon>
        <taxon>Stylommatophora</taxon>
        <taxon>Helicina</taxon>
        <taxon>Arionoidea</taxon>
        <taxon>Arionidae</taxon>
        <taxon>Arion</taxon>
    </lineage>
</organism>
<dbReference type="GO" id="GO:0051301">
    <property type="term" value="P:cell division"/>
    <property type="evidence" value="ECO:0007669"/>
    <property type="project" value="TreeGrafter"/>
</dbReference>
<keyword evidence="1" id="KW-0802">TPR repeat</keyword>
<dbReference type="InterPro" id="IPR011990">
    <property type="entry name" value="TPR-like_helical_dom_sf"/>
</dbReference>
<gene>
    <name evidence="2" type="primary">ORF48373</name>
</gene>
<proteinExistence type="predicted"/>
<protein>
    <submittedName>
        <fullName evidence="2">Uncharacterized protein</fullName>
    </submittedName>
</protein>
<dbReference type="SUPFAM" id="SSF48452">
    <property type="entry name" value="TPR-like"/>
    <property type="match status" value="1"/>
</dbReference>
<dbReference type="GO" id="GO:0045842">
    <property type="term" value="P:positive regulation of mitotic metaphase/anaphase transition"/>
    <property type="evidence" value="ECO:0007669"/>
    <property type="project" value="TreeGrafter"/>
</dbReference>
<dbReference type="GO" id="GO:0031145">
    <property type="term" value="P:anaphase-promoting complex-dependent catabolic process"/>
    <property type="evidence" value="ECO:0007669"/>
    <property type="project" value="TreeGrafter"/>
</dbReference>
<dbReference type="EMBL" id="HACG01016593">
    <property type="protein sequence ID" value="CEK63458.1"/>
    <property type="molecule type" value="Transcribed_RNA"/>
</dbReference>